<reference evidence="1 2" key="1">
    <citation type="submission" date="2019-07" db="EMBL/GenBank/DDBJ databases">
        <title>Whole genome shotgun sequence of Novosphingobium sediminis NBRC 106119.</title>
        <authorList>
            <person name="Hosoyama A."/>
            <person name="Uohara A."/>
            <person name="Ohji S."/>
            <person name="Ichikawa N."/>
        </authorList>
    </citation>
    <scope>NUCLEOTIDE SEQUENCE [LARGE SCALE GENOMIC DNA]</scope>
    <source>
        <strain evidence="1 2">NBRC 106119</strain>
    </source>
</reference>
<dbReference type="OrthoDB" id="1425096at2"/>
<protein>
    <submittedName>
        <fullName evidence="1">Uncharacterized protein</fullName>
    </submittedName>
</protein>
<dbReference type="EMBL" id="BJYR01000039">
    <property type="protein sequence ID" value="GEO02208.1"/>
    <property type="molecule type" value="Genomic_DNA"/>
</dbReference>
<accession>A0A512AR65</accession>
<evidence type="ECO:0000313" key="1">
    <source>
        <dbReference type="EMBL" id="GEO02208.1"/>
    </source>
</evidence>
<dbReference type="AlphaFoldDB" id="A0A512AR65"/>
<dbReference type="Proteomes" id="UP000321464">
    <property type="component" value="Unassembled WGS sequence"/>
</dbReference>
<name>A0A512AR65_9SPHN</name>
<organism evidence="1 2">
    <name type="scientific">Novosphingobium sediminis</name>
    <dbReference type="NCBI Taxonomy" id="707214"/>
    <lineage>
        <taxon>Bacteria</taxon>
        <taxon>Pseudomonadati</taxon>
        <taxon>Pseudomonadota</taxon>
        <taxon>Alphaproteobacteria</taxon>
        <taxon>Sphingomonadales</taxon>
        <taxon>Sphingomonadaceae</taxon>
        <taxon>Novosphingobium</taxon>
    </lineage>
</organism>
<proteinExistence type="predicted"/>
<evidence type="ECO:0000313" key="2">
    <source>
        <dbReference type="Proteomes" id="UP000321464"/>
    </source>
</evidence>
<gene>
    <name evidence="1" type="ORF">NSE01_40400</name>
</gene>
<comment type="caution">
    <text evidence="1">The sequence shown here is derived from an EMBL/GenBank/DDBJ whole genome shotgun (WGS) entry which is preliminary data.</text>
</comment>
<keyword evidence="2" id="KW-1185">Reference proteome</keyword>
<dbReference type="RefSeq" id="WP_147161423.1">
    <property type="nucleotide sequence ID" value="NZ_BJYR01000039.1"/>
</dbReference>
<sequence>MAYRYPVGNSLHPEVLKEKQRSLRDGFQTPLALRVHRALSWLRRAEAEDQDHDVRFILLWIGFNAAYAGDVEASASSSAPEGERGLFQSFFSTLVKFDGRHRVYDAVWQRFSQEIRLLLDNRYVYHPFWQHQNGVPGYQDWEHKLDRGRTAINHALREHDTVRILSILFDRLYVLRNQLVHGGATWNSEVNRDQVRDGASLLGCLLPIFVDLMMDNPQHEWPMPNYPVVD</sequence>